<dbReference type="Gene3D" id="2.40.70.10">
    <property type="entry name" value="Acid Proteases"/>
    <property type="match status" value="2"/>
</dbReference>
<dbReference type="RefSeq" id="XP_020048161.1">
    <property type="nucleotide sequence ID" value="XM_020189591.1"/>
</dbReference>
<dbReference type="InterPro" id="IPR001969">
    <property type="entry name" value="Aspartic_peptidase_AS"/>
</dbReference>
<evidence type="ECO:0000256" key="1">
    <source>
        <dbReference type="ARBA" id="ARBA00007447"/>
    </source>
</evidence>
<dbReference type="GO" id="GO:0009277">
    <property type="term" value="C:fungal-type cell wall"/>
    <property type="evidence" value="ECO:0007669"/>
    <property type="project" value="TreeGrafter"/>
</dbReference>
<dbReference type="AlphaFoldDB" id="A0A1D2VJQ1"/>
<dbReference type="STRING" id="1344418.A0A1D2VJQ1"/>
<evidence type="ECO:0000256" key="9">
    <source>
        <dbReference type="PIRSR" id="PIRSR601461-1"/>
    </source>
</evidence>
<dbReference type="InterPro" id="IPR033121">
    <property type="entry name" value="PEPTIDASE_A1"/>
</dbReference>
<dbReference type="CDD" id="cd05474">
    <property type="entry name" value="SAP_like"/>
    <property type="match status" value="1"/>
</dbReference>
<gene>
    <name evidence="12" type="ORF">ASCRUDRAFT_19529</name>
</gene>
<dbReference type="GO" id="GO:0006508">
    <property type="term" value="P:proteolysis"/>
    <property type="evidence" value="ECO:0007669"/>
    <property type="project" value="UniProtKB-KW"/>
</dbReference>
<dbReference type="GeneID" id="30963227"/>
<feature type="domain" description="Peptidase A1" evidence="11">
    <location>
        <begin position="23"/>
        <end position="350"/>
    </location>
</feature>
<keyword evidence="8" id="KW-0325">Glycoprotein</keyword>
<dbReference type="InterPro" id="IPR001461">
    <property type="entry name" value="Aspartic_peptidase_A1"/>
</dbReference>
<dbReference type="InParanoid" id="A0A1D2VJQ1"/>
<evidence type="ECO:0000259" key="11">
    <source>
        <dbReference type="PROSITE" id="PS51767"/>
    </source>
</evidence>
<dbReference type="PANTHER" id="PTHR47965">
    <property type="entry name" value="ASPARTYL PROTEASE-RELATED"/>
    <property type="match status" value="1"/>
</dbReference>
<dbReference type="PANTHER" id="PTHR47965:SF12">
    <property type="entry name" value="ASPARTIC PROTEINASE 3-RELATED"/>
    <property type="match status" value="1"/>
</dbReference>
<keyword evidence="6 10" id="KW-0378">Hydrolase</keyword>
<keyword evidence="7" id="KW-0865">Zymogen</keyword>
<evidence type="ECO:0000256" key="6">
    <source>
        <dbReference type="ARBA" id="ARBA00022801"/>
    </source>
</evidence>
<reference evidence="13" key="1">
    <citation type="submission" date="2016-05" db="EMBL/GenBank/DDBJ databases">
        <title>Comparative genomics of biotechnologically important yeasts.</title>
        <authorList>
            <consortium name="DOE Joint Genome Institute"/>
            <person name="Riley R."/>
            <person name="Haridas S."/>
            <person name="Wolfe K.H."/>
            <person name="Lopes M.R."/>
            <person name="Hittinger C.T."/>
            <person name="Goker M."/>
            <person name="Salamov A."/>
            <person name="Wisecaver J."/>
            <person name="Long T.M."/>
            <person name="Aerts A.L."/>
            <person name="Barry K."/>
            <person name="Choi C."/>
            <person name="Clum A."/>
            <person name="Coughlan A.Y."/>
            <person name="Deshpande S."/>
            <person name="Douglass A.P."/>
            <person name="Hanson S.J."/>
            <person name="Klenk H.-P."/>
            <person name="Labutti K."/>
            <person name="Lapidus A."/>
            <person name="Lindquist E."/>
            <person name="Lipzen A."/>
            <person name="Meier-Kolthoff J.P."/>
            <person name="Ohm R.A."/>
            <person name="Otillar R.P."/>
            <person name="Pangilinan J."/>
            <person name="Peng Y."/>
            <person name="Rokas A."/>
            <person name="Rosa C.A."/>
            <person name="Scheuner C."/>
            <person name="Sibirny A.A."/>
            <person name="Slot J.C."/>
            <person name="Stielow J.B."/>
            <person name="Sun H."/>
            <person name="Kurtzman C.P."/>
            <person name="Blackwell M."/>
            <person name="Grigoriev I.V."/>
            <person name="Jeffries T.W."/>
        </authorList>
    </citation>
    <scope>NUCLEOTIDE SEQUENCE [LARGE SCALE GENOMIC DNA]</scope>
    <source>
        <strain evidence="13">DSM 1968</strain>
    </source>
</reference>
<dbReference type="SUPFAM" id="SSF50630">
    <property type="entry name" value="Acid proteases"/>
    <property type="match status" value="1"/>
</dbReference>
<dbReference type="PRINTS" id="PR00792">
    <property type="entry name" value="PEPSIN"/>
</dbReference>
<evidence type="ECO:0000256" key="3">
    <source>
        <dbReference type="ARBA" id="ARBA00022685"/>
    </source>
</evidence>
<keyword evidence="2 10" id="KW-0645">Protease</keyword>
<name>A0A1D2VJQ1_9ASCO</name>
<dbReference type="GO" id="GO:0004190">
    <property type="term" value="F:aspartic-type endopeptidase activity"/>
    <property type="evidence" value="ECO:0007669"/>
    <property type="project" value="UniProtKB-KW"/>
</dbReference>
<feature type="active site" evidence="9">
    <location>
        <position position="41"/>
    </location>
</feature>
<feature type="non-terminal residue" evidence="12">
    <location>
        <position position="354"/>
    </location>
</feature>
<keyword evidence="13" id="KW-1185">Reference proteome</keyword>
<dbReference type="InterPro" id="IPR021109">
    <property type="entry name" value="Peptidase_aspartic_dom_sf"/>
</dbReference>
<protein>
    <submittedName>
        <fullName evidence="12">Acid protease</fullName>
    </submittedName>
</protein>
<dbReference type="GO" id="GO:0031505">
    <property type="term" value="P:fungal-type cell wall organization"/>
    <property type="evidence" value="ECO:0007669"/>
    <property type="project" value="TreeGrafter"/>
</dbReference>
<evidence type="ECO:0000256" key="2">
    <source>
        <dbReference type="ARBA" id="ARBA00022670"/>
    </source>
</evidence>
<keyword evidence="5 10" id="KW-0064">Aspartyl protease</keyword>
<keyword evidence="3" id="KW-0165">Cleavage on pair of basic residues</keyword>
<evidence type="ECO:0000313" key="12">
    <source>
        <dbReference type="EMBL" id="ODV61854.1"/>
    </source>
</evidence>
<proteinExistence type="inferred from homology"/>
<feature type="non-terminal residue" evidence="12">
    <location>
        <position position="1"/>
    </location>
</feature>
<dbReference type="GO" id="GO:0005576">
    <property type="term" value="C:extracellular region"/>
    <property type="evidence" value="ECO:0007669"/>
    <property type="project" value="TreeGrafter"/>
</dbReference>
<dbReference type="Pfam" id="PF00026">
    <property type="entry name" value="Asp"/>
    <property type="match status" value="1"/>
</dbReference>
<keyword evidence="4" id="KW-0732">Signal</keyword>
<feature type="active site" evidence="9">
    <location>
        <position position="237"/>
    </location>
</feature>
<evidence type="ECO:0000256" key="10">
    <source>
        <dbReference type="RuleBase" id="RU000454"/>
    </source>
</evidence>
<dbReference type="Proteomes" id="UP000095038">
    <property type="component" value="Unassembled WGS sequence"/>
</dbReference>
<dbReference type="OrthoDB" id="771136at2759"/>
<evidence type="ECO:0000256" key="7">
    <source>
        <dbReference type="ARBA" id="ARBA00023145"/>
    </source>
</evidence>
<dbReference type="PROSITE" id="PS51767">
    <property type="entry name" value="PEPTIDASE_A1"/>
    <property type="match status" value="1"/>
</dbReference>
<sequence length="354" mass="39530">QNLQIAKRDKYFTSTTYNQKSYYKIHLYLGTPAQKVGLLLDTGSSDLWVHSNIGEMNYSAELGLYNQAASSTWVKSKTPFEISYFDTTFASGVYGNDIVRLGTQSNFPQIKNMFMGLSQESNSSQAVMGIGLRNLVGYNNFPYRLKQSGYINKTLYSLYLNDTNSKTGSILFGAIDRSKVLDGLVTLPIVNPSSSKSKPTHFYVKMTSLSIENNRAKKILSSNNPNAIAPNSFVLLDSGTSLIHLPNIPKKFKLSQSIELVNLDSSYFLYRECSDLESAFSTKKLFFIFGKKVIDVHMLSLIGQLSNEDGVSYCRLSIIGNDQNKSILGASFLRYAYVLYNLDDLEISLGQANF</sequence>
<evidence type="ECO:0000256" key="8">
    <source>
        <dbReference type="ARBA" id="ARBA00023180"/>
    </source>
</evidence>
<evidence type="ECO:0000313" key="13">
    <source>
        <dbReference type="Proteomes" id="UP000095038"/>
    </source>
</evidence>
<organism evidence="12 13">
    <name type="scientific">Ascoidea rubescens DSM 1968</name>
    <dbReference type="NCBI Taxonomy" id="1344418"/>
    <lineage>
        <taxon>Eukaryota</taxon>
        <taxon>Fungi</taxon>
        <taxon>Dikarya</taxon>
        <taxon>Ascomycota</taxon>
        <taxon>Saccharomycotina</taxon>
        <taxon>Saccharomycetes</taxon>
        <taxon>Ascoideaceae</taxon>
        <taxon>Ascoidea</taxon>
    </lineage>
</organism>
<accession>A0A1D2VJQ1</accession>
<evidence type="ECO:0000256" key="5">
    <source>
        <dbReference type="ARBA" id="ARBA00022750"/>
    </source>
</evidence>
<dbReference type="InterPro" id="IPR033876">
    <property type="entry name" value="SAP-like"/>
</dbReference>
<evidence type="ECO:0000256" key="4">
    <source>
        <dbReference type="ARBA" id="ARBA00022729"/>
    </source>
</evidence>
<comment type="similarity">
    <text evidence="1 10">Belongs to the peptidase A1 family.</text>
</comment>
<dbReference type="EMBL" id="KV454478">
    <property type="protein sequence ID" value="ODV61854.1"/>
    <property type="molecule type" value="Genomic_DNA"/>
</dbReference>
<dbReference type="PROSITE" id="PS00141">
    <property type="entry name" value="ASP_PROTEASE"/>
    <property type="match status" value="2"/>
</dbReference>